<proteinExistence type="predicted"/>
<dbReference type="GO" id="GO:0003824">
    <property type="term" value="F:catalytic activity"/>
    <property type="evidence" value="ECO:0007669"/>
    <property type="project" value="InterPro"/>
</dbReference>
<dbReference type="Gene3D" id="3.40.50.280">
    <property type="entry name" value="Cobalamin-binding domain"/>
    <property type="match status" value="1"/>
</dbReference>
<keyword evidence="4" id="KW-0408">Iron</keyword>
<evidence type="ECO:0000256" key="2">
    <source>
        <dbReference type="ARBA" id="ARBA00022691"/>
    </source>
</evidence>
<keyword evidence="8" id="KW-1185">Reference proteome</keyword>
<protein>
    <submittedName>
        <fullName evidence="7">Radical SAM domain protein</fullName>
    </submittedName>
</protein>
<dbReference type="AlphaFoldDB" id="E0SPT8"/>
<keyword evidence="3" id="KW-0479">Metal-binding</keyword>
<dbReference type="Proteomes" id="UP000001304">
    <property type="component" value="Chromosome"/>
</dbReference>
<dbReference type="BioCyc" id="IAGG583356:GHAH-117-MONOMER"/>
<dbReference type="STRING" id="583356.Igag_0108"/>
<dbReference type="PANTHER" id="PTHR43409">
    <property type="entry name" value="ANAEROBIC MAGNESIUM-PROTOPORPHYRIN IX MONOMETHYL ESTER CYCLASE-RELATED"/>
    <property type="match status" value="1"/>
</dbReference>
<dbReference type="Pfam" id="PF04055">
    <property type="entry name" value="Radical_SAM"/>
    <property type="match status" value="1"/>
</dbReference>
<dbReference type="InterPro" id="IPR051198">
    <property type="entry name" value="BchE-like"/>
</dbReference>
<evidence type="ECO:0000256" key="5">
    <source>
        <dbReference type="ARBA" id="ARBA00023014"/>
    </source>
</evidence>
<dbReference type="KEGG" id="iag:Igag_0108"/>
<keyword evidence="2" id="KW-0949">S-adenosyl-L-methionine</keyword>
<name>E0SPT8_IGNAA</name>
<dbReference type="SFLD" id="SFLDG01082">
    <property type="entry name" value="B12-binding_domain_containing"/>
    <property type="match status" value="1"/>
</dbReference>
<dbReference type="GO" id="GO:0046872">
    <property type="term" value="F:metal ion binding"/>
    <property type="evidence" value="ECO:0007669"/>
    <property type="project" value="UniProtKB-KW"/>
</dbReference>
<dbReference type="InterPro" id="IPR058240">
    <property type="entry name" value="rSAM_sf"/>
</dbReference>
<comment type="cofactor">
    <cofactor evidence="1">
        <name>[4Fe-4S] cluster</name>
        <dbReference type="ChEBI" id="CHEBI:49883"/>
    </cofactor>
</comment>
<gene>
    <name evidence="7" type="ordered locus">Igag_0108</name>
</gene>
<dbReference type="GO" id="GO:0051536">
    <property type="term" value="F:iron-sulfur cluster binding"/>
    <property type="evidence" value="ECO:0007669"/>
    <property type="project" value="UniProtKB-KW"/>
</dbReference>
<dbReference type="PROSITE" id="PS51918">
    <property type="entry name" value="RADICAL_SAM"/>
    <property type="match status" value="1"/>
</dbReference>
<evidence type="ECO:0000256" key="1">
    <source>
        <dbReference type="ARBA" id="ARBA00001966"/>
    </source>
</evidence>
<sequence>MLISMEKILVLDANARGKGIRYATLDVIGIGPRIIVSILKSFGFYVQLEPYEKITHNKSILNEFDVLAISFMVSDFPAVRKIINIWRSMNNGLVVLGGPGTLDTNRLSTLNFDIAFKGEAEITLLKILKEYKSLNEFYLAQIKNPNTINGLALKIGDKLIDGGISPWTPKEVINNIMPDIESIRNYPFYWASRIYVETVRGCSNFYRPQAISEFCRVCNICRSGDLGARIKCPSNIPPGCGYCNVPMIHGFPRSRDPYKIVSEVEALLKLGATRIVLSAPDFLDYGRELLVNGPLTDPCYPPPNIDMIEHLLQMITKIPKIMKGEATVSIENVKACLIDEYVAEILGKYLRDTAIYIGLESCSDKLLELIGRPSKCRDTLRAIELLSKYGLRPYVYLMYGIPLETREDIDITIKMLDDPIFSYVERIVLYKFRPLPYTPLEKILNVNTYTNNGIIKQLYEKVKEFNTQKKRHMLYRKIDVIIASTYNRDPRYLVAYPLKHGPVTLIKTAKRFIGYIATVRITKIISDRMVLGEIIRLGKRVVNHRIYER</sequence>
<dbReference type="InterPro" id="IPR006638">
    <property type="entry name" value="Elp3/MiaA/NifB-like_rSAM"/>
</dbReference>
<dbReference type="HOGENOM" id="CLU_508670_0_0_2"/>
<evidence type="ECO:0000256" key="3">
    <source>
        <dbReference type="ARBA" id="ARBA00022723"/>
    </source>
</evidence>
<evidence type="ECO:0000313" key="8">
    <source>
        <dbReference type="Proteomes" id="UP000001304"/>
    </source>
</evidence>
<dbReference type="SUPFAM" id="SSF102114">
    <property type="entry name" value="Radical SAM enzymes"/>
    <property type="match status" value="1"/>
</dbReference>
<evidence type="ECO:0000259" key="6">
    <source>
        <dbReference type="PROSITE" id="PS51918"/>
    </source>
</evidence>
<dbReference type="SMART" id="SM00729">
    <property type="entry name" value="Elp3"/>
    <property type="match status" value="1"/>
</dbReference>
<evidence type="ECO:0000256" key="4">
    <source>
        <dbReference type="ARBA" id="ARBA00023004"/>
    </source>
</evidence>
<dbReference type="InterPro" id="IPR023404">
    <property type="entry name" value="rSAM_horseshoe"/>
</dbReference>
<feature type="domain" description="Radical SAM core" evidence="6">
    <location>
        <begin position="213"/>
        <end position="479"/>
    </location>
</feature>
<dbReference type="SFLD" id="SFLDS00029">
    <property type="entry name" value="Radical_SAM"/>
    <property type="match status" value="1"/>
</dbReference>
<keyword evidence="5" id="KW-0411">Iron-sulfur</keyword>
<organism evidence="7 8">
    <name type="scientific">Ignisphaera aggregans (strain DSM 17230 / JCM 13409 / AQ1.S1)</name>
    <dbReference type="NCBI Taxonomy" id="583356"/>
    <lineage>
        <taxon>Archaea</taxon>
        <taxon>Thermoproteota</taxon>
        <taxon>Thermoprotei</taxon>
        <taxon>Desulfurococcales</taxon>
        <taxon>Desulfurococcaceae</taxon>
        <taxon>Ignisphaera</taxon>
    </lineage>
</organism>
<dbReference type="CDD" id="cd01335">
    <property type="entry name" value="Radical_SAM"/>
    <property type="match status" value="1"/>
</dbReference>
<dbReference type="InterPro" id="IPR007197">
    <property type="entry name" value="rSAM"/>
</dbReference>
<dbReference type="EMBL" id="CP002098">
    <property type="protein sequence ID" value="ADM26960.1"/>
    <property type="molecule type" value="Genomic_DNA"/>
</dbReference>
<evidence type="ECO:0000313" key="7">
    <source>
        <dbReference type="EMBL" id="ADM26960.1"/>
    </source>
</evidence>
<dbReference type="PANTHER" id="PTHR43409:SF17">
    <property type="entry name" value="METHYLTHIOTRANSFERASE MJ0865-RELATED"/>
    <property type="match status" value="1"/>
</dbReference>
<dbReference type="Gene3D" id="3.80.30.20">
    <property type="entry name" value="tm_1862 like domain"/>
    <property type="match status" value="1"/>
</dbReference>
<accession>E0SPT8</accession>
<reference evidence="7 8" key="1">
    <citation type="journal article" date="2010" name="Stand. Genomic Sci.">
        <title>Complete genome sequence of Ignisphaera aggregans type strain (AQ1.S1).</title>
        <authorList>
            <person name="Goker M."/>
            <person name="Held B."/>
            <person name="Lapidus A."/>
            <person name="Nolan M."/>
            <person name="Spring S."/>
            <person name="Yasawong M."/>
            <person name="Lucas S."/>
            <person name="Glavina Del Rio T."/>
            <person name="Tice H."/>
            <person name="Cheng J.F."/>
            <person name="Goodwin L."/>
            <person name="Tapia R."/>
            <person name="Pitluck S."/>
            <person name="Liolios K."/>
            <person name="Ivanova N."/>
            <person name="Mavromatis K."/>
            <person name="Mikhailova N."/>
            <person name="Pati A."/>
            <person name="Chen A."/>
            <person name="Palaniappan K."/>
            <person name="Brambilla E."/>
            <person name="Land M."/>
            <person name="Hauser L."/>
            <person name="Chang Y.J."/>
            <person name="Jeffries C.D."/>
            <person name="Brettin T."/>
            <person name="Detter J.C."/>
            <person name="Han C."/>
            <person name="Rohde M."/>
            <person name="Sikorski J."/>
            <person name="Woyke T."/>
            <person name="Bristow J."/>
            <person name="Eisen J.A."/>
            <person name="Markowitz V."/>
            <person name="Hugenholtz P."/>
            <person name="Kyrpides N.C."/>
            <person name="Klenk H.P."/>
        </authorList>
    </citation>
    <scope>NUCLEOTIDE SEQUENCE [LARGE SCALE GENOMIC DNA]</scope>
    <source>
        <strain evidence="8">DSM 17230 / JCM 13409 / AQ1.S1</strain>
    </source>
</reference>